<dbReference type="GO" id="GO:0070325">
    <property type="term" value="F:lipoprotein particle receptor binding"/>
    <property type="evidence" value="ECO:0007669"/>
    <property type="project" value="InterPro"/>
</dbReference>
<keyword evidence="3" id="KW-0964">Secreted</keyword>
<evidence type="ECO:0000256" key="12">
    <source>
        <dbReference type="ARBA" id="ARBA00022889"/>
    </source>
</evidence>
<dbReference type="FunFam" id="2.60.120.260:FF:000039">
    <property type="entry name" value="Reelin"/>
    <property type="match status" value="1"/>
</dbReference>
<feature type="domain" description="EGF-like" evidence="19">
    <location>
        <begin position="537"/>
        <end position="569"/>
    </location>
</feature>
<dbReference type="GO" id="GO:0008236">
    <property type="term" value="F:serine-type peptidase activity"/>
    <property type="evidence" value="ECO:0007669"/>
    <property type="project" value="UniProtKB-KW"/>
</dbReference>
<keyword evidence="6" id="KW-0645">Protease</keyword>
<evidence type="ECO:0000256" key="8">
    <source>
        <dbReference type="ARBA" id="ARBA00022801"/>
    </source>
</evidence>
<organism evidence="20 21">
    <name type="scientific">Varanus komodoensis</name>
    <name type="common">Komodo dragon</name>
    <dbReference type="NCBI Taxonomy" id="61221"/>
    <lineage>
        <taxon>Eukaryota</taxon>
        <taxon>Metazoa</taxon>
        <taxon>Chordata</taxon>
        <taxon>Craniata</taxon>
        <taxon>Vertebrata</taxon>
        <taxon>Euteleostomi</taxon>
        <taxon>Lepidosauria</taxon>
        <taxon>Squamata</taxon>
        <taxon>Bifurcata</taxon>
        <taxon>Unidentata</taxon>
        <taxon>Episquamata</taxon>
        <taxon>Toxicofera</taxon>
        <taxon>Anguimorpha</taxon>
        <taxon>Paleoanguimorpha</taxon>
        <taxon>Varanoidea</taxon>
        <taxon>Varanidae</taxon>
        <taxon>Varanus</taxon>
    </lineage>
</organism>
<evidence type="ECO:0000256" key="4">
    <source>
        <dbReference type="ARBA" id="ARBA00022530"/>
    </source>
</evidence>
<dbReference type="SUPFAM" id="SSF110296">
    <property type="entry name" value="Oligoxyloglucan reducing end-specific cellobiohydrolase"/>
    <property type="match status" value="1"/>
</dbReference>
<dbReference type="AlphaFoldDB" id="A0A8D2Q9H6"/>
<dbReference type="SMART" id="SM00181">
    <property type="entry name" value="EGF"/>
    <property type="match status" value="2"/>
</dbReference>
<keyword evidence="13 18" id="KW-1015">Disulfide bond</keyword>
<evidence type="ECO:0000256" key="13">
    <source>
        <dbReference type="ARBA" id="ARBA00023157"/>
    </source>
</evidence>
<dbReference type="PROSITE" id="PS01186">
    <property type="entry name" value="EGF_2"/>
    <property type="match status" value="1"/>
</dbReference>
<evidence type="ECO:0000313" key="20">
    <source>
        <dbReference type="Ensembl" id="ENSVKKP00000028683.1"/>
    </source>
</evidence>
<reference evidence="20" key="2">
    <citation type="submission" date="2025-09" db="UniProtKB">
        <authorList>
            <consortium name="Ensembl"/>
        </authorList>
    </citation>
    <scope>IDENTIFICATION</scope>
</reference>
<keyword evidence="12" id="KW-0130">Cell adhesion</keyword>
<evidence type="ECO:0000256" key="3">
    <source>
        <dbReference type="ARBA" id="ARBA00022525"/>
    </source>
</evidence>
<evidence type="ECO:0000256" key="9">
    <source>
        <dbReference type="ARBA" id="ARBA00022825"/>
    </source>
</evidence>
<dbReference type="GO" id="GO:0007417">
    <property type="term" value="P:central nervous system development"/>
    <property type="evidence" value="ECO:0007669"/>
    <property type="project" value="InterPro"/>
</dbReference>
<keyword evidence="9" id="KW-0720">Serine protease</keyword>
<feature type="disulfide bond" evidence="18">
    <location>
        <begin position="541"/>
        <end position="551"/>
    </location>
</feature>
<dbReference type="InterPro" id="IPR000742">
    <property type="entry name" value="EGF"/>
</dbReference>
<protein>
    <recommendedName>
        <fullName evidence="15">Reelin</fullName>
    </recommendedName>
</protein>
<dbReference type="PANTHER" id="PTHR11841:SF1">
    <property type="entry name" value="REELIN"/>
    <property type="match status" value="1"/>
</dbReference>
<comment type="subunit">
    <text evidence="16">Oligomer of disulfide-linked homodimers.</text>
</comment>
<evidence type="ECO:0000256" key="11">
    <source>
        <dbReference type="ARBA" id="ARBA00022837"/>
    </source>
</evidence>
<evidence type="ECO:0000256" key="14">
    <source>
        <dbReference type="ARBA" id="ARBA00023773"/>
    </source>
</evidence>
<dbReference type="GO" id="GO:0001764">
    <property type="term" value="P:neuron migration"/>
    <property type="evidence" value="ECO:0007669"/>
    <property type="project" value="InterPro"/>
</dbReference>
<keyword evidence="10" id="KW-0862">Zinc</keyword>
<evidence type="ECO:0000256" key="2">
    <source>
        <dbReference type="ARBA" id="ARBA00022473"/>
    </source>
</evidence>
<evidence type="ECO:0000256" key="6">
    <source>
        <dbReference type="ARBA" id="ARBA00022670"/>
    </source>
</evidence>
<dbReference type="PANTHER" id="PTHR11841">
    <property type="entry name" value="REELIN"/>
    <property type="match status" value="1"/>
</dbReference>
<keyword evidence="2" id="KW-0217">Developmental protein</keyword>
<reference evidence="20" key="1">
    <citation type="submission" date="2025-08" db="UniProtKB">
        <authorList>
            <consortium name="Ensembl"/>
        </authorList>
    </citation>
    <scope>IDENTIFICATION</scope>
</reference>
<evidence type="ECO:0000256" key="16">
    <source>
        <dbReference type="ARBA" id="ARBA00044961"/>
    </source>
</evidence>
<accession>A0A8D2Q9H6</accession>
<evidence type="ECO:0000256" key="5">
    <source>
        <dbReference type="ARBA" id="ARBA00022536"/>
    </source>
</evidence>
<dbReference type="FunFam" id="2.60.120.260:FF:000003">
    <property type="entry name" value="Reelin"/>
    <property type="match status" value="1"/>
</dbReference>
<evidence type="ECO:0000256" key="10">
    <source>
        <dbReference type="ARBA" id="ARBA00022833"/>
    </source>
</evidence>
<dbReference type="CDD" id="cd00054">
    <property type="entry name" value="EGF_CA"/>
    <property type="match status" value="1"/>
</dbReference>
<feature type="disulfide bond" evidence="18">
    <location>
        <begin position="559"/>
        <end position="568"/>
    </location>
</feature>
<dbReference type="Proteomes" id="UP000694545">
    <property type="component" value="Unplaced"/>
</dbReference>
<evidence type="ECO:0000259" key="19">
    <source>
        <dbReference type="PROSITE" id="PS50026"/>
    </source>
</evidence>
<dbReference type="GO" id="GO:0046872">
    <property type="term" value="F:metal ion binding"/>
    <property type="evidence" value="ECO:0007669"/>
    <property type="project" value="UniProtKB-KW"/>
</dbReference>
<dbReference type="InterPro" id="IPR049419">
    <property type="entry name" value="Reelin_subrepeat-B"/>
</dbReference>
<dbReference type="GO" id="GO:0007155">
    <property type="term" value="P:cell adhesion"/>
    <property type="evidence" value="ECO:0007669"/>
    <property type="project" value="UniProtKB-KW"/>
</dbReference>
<dbReference type="Gene3D" id="2.60.120.260">
    <property type="entry name" value="Galactose-binding domain-like"/>
    <property type="match status" value="5"/>
</dbReference>
<dbReference type="InterPro" id="IPR013111">
    <property type="entry name" value="EGF_extracell"/>
</dbReference>
<sequence length="725" mass="82952">LFSYSREEGVLLQYSNNGGINWHLLAEMYFSDFSKSRFVYLELPAAAKTPCTRFRWWQPVFSGEGYDQWALDDIIILSEKLKQIIPVVNPTLPQNFYEKPAFDYPMNQLSVWLMLANEGMPKNETFCSTTPSAMIFGKSDGDRFAVTRDLTLKPGYVLQFKVFLLQFKLRENMLLQYSHDAGLFWSLVKEGCYPASPGVKGCEGSSRELTEPTMYYTGDFEEWTRITIVIPRSLAARYYCGAFIVNADYYYFFYPCSNYCNGHGDCISGVCFCDLGYTGKISGFLQNCCGYHQNSFHLLICLCLLVSGPKLIKHLILFLHTGLVVQYSNDNGISWYLLRELDFMSFLEPQIVSIELPREAKTPATAFRWWQPQHGMQSYFHSAQWALDDVLVGMNDSSQTGRGMMVFVPPVLFLGKPRYAETWDFHVSDSTFMQFELNMGCSKPFSDSHGIHFQYSLNNGRDWHLVTEECVPPRIGCQHYTESSVYTSERFQNWKRITLYLPPSHSSSCTQTGFRWYQGFYSGGSQPVTWAIDNVYIGPQCEEMCNGHGSCVNGTKCICDPGYSGPTCRISTKNPDFLKDDFEESDRFLLVSGGKPSRKCGILSGGNNLFFNEEGLRMLMTRDLDLSQARFVQFFMRLGCGKAVPDPRSQPVLLQYSLNGGLTWNLLQEFLFSNSSNIGRYIALEIPLKARSPSTRLRWWQPSENGHFYSPWVIDQVCSPFYFSR</sequence>
<keyword evidence="21" id="KW-1185">Reference proteome</keyword>
<dbReference type="GO" id="GO:0006508">
    <property type="term" value="P:proteolysis"/>
    <property type="evidence" value="ECO:0007669"/>
    <property type="project" value="UniProtKB-KW"/>
</dbReference>
<dbReference type="SUPFAM" id="SSF50939">
    <property type="entry name" value="Sialidases"/>
    <property type="match status" value="1"/>
</dbReference>
<dbReference type="PROSITE" id="PS50026">
    <property type="entry name" value="EGF_3"/>
    <property type="match status" value="1"/>
</dbReference>
<dbReference type="InterPro" id="IPR034968">
    <property type="entry name" value="Reelin"/>
</dbReference>
<evidence type="ECO:0000256" key="7">
    <source>
        <dbReference type="ARBA" id="ARBA00022723"/>
    </source>
</evidence>
<name>A0A8D2Q9H6_VARKO</name>
<dbReference type="Ensembl" id="ENSVKKT00000029367.1">
    <property type="protein sequence ID" value="ENSVKKP00000028683.1"/>
    <property type="gene ID" value="ENSVKKG00000018524.1"/>
</dbReference>
<dbReference type="CDD" id="cd10049">
    <property type="entry name" value="Reelin_repeat_5_subrepeat_2"/>
    <property type="match status" value="1"/>
</dbReference>
<dbReference type="Pfam" id="PF21471">
    <property type="entry name" value="Reelin_subrepeat-B"/>
    <property type="match status" value="5"/>
</dbReference>
<comment type="caution">
    <text evidence="18">Lacks conserved residue(s) required for the propagation of feature annotation.</text>
</comment>
<keyword evidence="11" id="KW-0106">Calcium</keyword>
<evidence type="ECO:0000256" key="18">
    <source>
        <dbReference type="PROSITE-ProRule" id="PRU00076"/>
    </source>
</evidence>
<keyword evidence="4" id="KW-0272">Extracellular matrix</keyword>
<evidence type="ECO:0000256" key="15">
    <source>
        <dbReference type="ARBA" id="ARBA00023900"/>
    </source>
</evidence>
<dbReference type="PROSITE" id="PS00022">
    <property type="entry name" value="EGF_1"/>
    <property type="match status" value="1"/>
</dbReference>
<dbReference type="InterPro" id="IPR036278">
    <property type="entry name" value="Sialidase_sf"/>
</dbReference>
<comment type="subcellular location">
    <subcellularLocation>
        <location evidence="1">Secreted</location>
        <location evidence="1">Extracellular space</location>
        <location evidence="1">Extracellular matrix</location>
    </subcellularLocation>
</comment>
<dbReference type="Pfam" id="PF07974">
    <property type="entry name" value="EGF_2"/>
    <property type="match status" value="1"/>
</dbReference>
<comment type="function">
    <text evidence="17">Extracellular matrix serine protease secreted by pioneer neurons that plays a role in layering of neurons in the cerebral cortex and cerebellum by coordinating cell positioning during neurodevelopment. Regulates microtubule function in neurons and neuronal migration. Binding to the extracellular domains of lipoprotein receptors VLDLR and LRP8/APOER2 induces tyrosine phosphorylation of DAB1 and modulation of TAU phosphorylation. Affects migration of sympathetic preganglionic neurons in the spinal cord, where it seems to act as a barrier to neuronal migration. Enzymatic activity is important for the modulation of cell adhesion.</text>
</comment>
<keyword evidence="5 18" id="KW-0245">EGF-like domain</keyword>
<proteinExistence type="inferred from homology"/>
<keyword evidence="8" id="KW-0378">Hydrolase</keyword>
<evidence type="ECO:0000313" key="21">
    <source>
        <dbReference type="Proteomes" id="UP000694545"/>
    </source>
</evidence>
<keyword evidence="7" id="KW-0479">Metal-binding</keyword>
<evidence type="ECO:0000256" key="17">
    <source>
        <dbReference type="ARBA" id="ARBA00046064"/>
    </source>
</evidence>
<comment type="similarity">
    <text evidence="14">Belongs to the reelin family.</text>
</comment>
<evidence type="ECO:0000256" key="1">
    <source>
        <dbReference type="ARBA" id="ARBA00004498"/>
    </source>
</evidence>